<dbReference type="EnsemblPlants" id="AES70373">
    <property type="protein sequence ID" value="AES70373"/>
    <property type="gene ID" value="MTR_3g052420"/>
</dbReference>
<gene>
    <name evidence="1" type="ordered locus">MTR_3g052420</name>
</gene>
<proteinExistence type="predicted"/>
<reference evidence="1 3" key="2">
    <citation type="journal article" date="2014" name="BMC Genomics">
        <title>An improved genome release (version Mt4.0) for the model legume Medicago truncatula.</title>
        <authorList>
            <person name="Tang H."/>
            <person name="Krishnakumar V."/>
            <person name="Bidwell S."/>
            <person name="Rosen B."/>
            <person name="Chan A."/>
            <person name="Zhou S."/>
            <person name="Gentzbittel L."/>
            <person name="Childs K.L."/>
            <person name="Yandell M."/>
            <person name="Gundlach H."/>
            <person name="Mayer K.F."/>
            <person name="Schwartz D.C."/>
            <person name="Town C.D."/>
        </authorList>
    </citation>
    <scope>GENOME REANNOTATION</scope>
    <source>
        <strain evidence="2 3">cv. Jemalong A17</strain>
    </source>
</reference>
<evidence type="ECO:0000313" key="1">
    <source>
        <dbReference type="EMBL" id="AES70373.1"/>
    </source>
</evidence>
<dbReference type="PaxDb" id="3880-AES70373"/>
<organism evidence="1 3">
    <name type="scientific">Medicago truncatula</name>
    <name type="common">Barrel medic</name>
    <name type="synonym">Medicago tribuloides</name>
    <dbReference type="NCBI Taxonomy" id="3880"/>
    <lineage>
        <taxon>Eukaryota</taxon>
        <taxon>Viridiplantae</taxon>
        <taxon>Streptophyta</taxon>
        <taxon>Embryophyta</taxon>
        <taxon>Tracheophyta</taxon>
        <taxon>Spermatophyta</taxon>
        <taxon>Magnoliopsida</taxon>
        <taxon>eudicotyledons</taxon>
        <taxon>Gunneridae</taxon>
        <taxon>Pentapetalae</taxon>
        <taxon>rosids</taxon>
        <taxon>fabids</taxon>
        <taxon>Fabales</taxon>
        <taxon>Fabaceae</taxon>
        <taxon>Papilionoideae</taxon>
        <taxon>50 kb inversion clade</taxon>
        <taxon>NPAAA clade</taxon>
        <taxon>Hologalegina</taxon>
        <taxon>IRL clade</taxon>
        <taxon>Trifolieae</taxon>
        <taxon>Medicago</taxon>
    </lineage>
</organism>
<reference evidence="1 3" key="1">
    <citation type="journal article" date="2011" name="Nature">
        <title>The Medicago genome provides insight into the evolution of rhizobial symbioses.</title>
        <authorList>
            <person name="Young N.D."/>
            <person name="Debelle F."/>
            <person name="Oldroyd G.E."/>
            <person name="Geurts R."/>
            <person name="Cannon S.B."/>
            <person name="Udvardi M.K."/>
            <person name="Benedito V.A."/>
            <person name="Mayer K.F."/>
            <person name="Gouzy J."/>
            <person name="Schoof H."/>
            <person name="Van de Peer Y."/>
            <person name="Proost S."/>
            <person name="Cook D.R."/>
            <person name="Meyers B.C."/>
            <person name="Spannagl M."/>
            <person name="Cheung F."/>
            <person name="De Mita S."/>
            <person name="Krishnakumar V."/>
            <person name="Gundlach H."/>
            <person name="Zhou S."/>
            <person name="Mudge J."/>
            <person name="Bharti A.K."/>
            <person name="Murray J.D."/>
            <person name="Naoumkina M.A."/>
            <person name="Rosen B."/>
            <person name="Silverstein K.A."/>
            <person name="Tang H."/>
            <person name="Rombauts S."/>
            <person name="Zhao P.X."/>
            <person name="Zhou P."/>
            <person name="Barbe V."/>
            <person name="Bardou P."/>
            <person name="Bechner M."/>
            <person name="Bellec A."/>
            <person name="Berger A."/>
            <person name="Berges H."/>
            <person name="Bidwell S."/>
            <person name="Bisseling T."/>
            <person name="Choisne N."/>
            <person name="Couloux A."/>
            <person name="Denny R."/>
            <person name="Deshpande S."/>
            <person name="Dai X."/>
            <person name="Doyle J.J."/>
            <person name="Dudez A.M."/>
            <person name="Farmer A.D."/>
            <person name="Fouteau S."/>
            <person name="Franken C."/>
            <person name="Gibelin C."/>
            <person name="Gish J."/>
            <person name="Goldstein S."/>
            <person name="Gonzalez A.J."/>
            <person name="Green P.J."/>
            <person name="Hallab A."/>
            <person name="Hartog M."/>
            <person name="Hua A."/>
            <person name="Humphray S.J."/>
            <person name="Jeong D.H."/>
            <person name="Jing Y."/>
            <person name="Jocker A."/>
            <person name="Kenton S.M."/>
            <person name="Kim D.J."/>
            <person name="Klee K."/>
            <person name="Lai H."/>
            <person name="Lang C."/>
            <person name="Lin S."/>
            <person name="Macmil S.L."/>
            <person name="Magdelenat G."/>
            <person name="Matthews L."/>
            <person name="McCorrison J."/>
            <person name="Monaghan E.L."/>
            <person name="Mun J.H."/>
            <person name="Najar F.Z."/>
            <person name="Nicholson C."/>
            <person name="Noirot C."/>
            <person name="O'Bleness M."/>
            <person name="Paule C.R."/>
            <person name="Poulain J."/>
            <person name="Prion F."/>
            <person name="Qin B."/>
            <person name="Qu C."/>
            <person name="Retzel E.F."/>
            <person name="Riddle C."/>
            <person name="Sallet E."/>
            <person name="Samain S."/>
            <person name="Samson N."/>
            <person name="Sanders I."/>
            <person name="Saurat O."/>
            <person name="Scarpelli C."/>
            <person name="Schiex T."/>
            <person name="Segurens B."/>
            <person name="Severin A.J."/>
            <person name="Sherrier D.J."/>
            <person name="Shi R."/>
            <person name="Sims S."/>
            <person name="Singer S.R."/>
            <person name="Sinharoy S."/>
            <person name="Sterck L."/>
            <person name="Viollet A."/>
            <person name="Wang B.B."/>
            <person name="Wang K."/>
            <person name="Wang M."/>
            <person name="Wang X."/>
            <person name="Warfsmann J."/>
            <person name="Weissenbach J."/>
            <person name="White D.D."/>
            <person name="White J.D."/>
            <person name="Wiley G.B."/>
            <person name="Wincker P."/>
            <person name="Xing Y."/>
            <person name="Yang L."/>
            <person name="Yao Z."/>
            <person name="Ying F."/>
            <person name="Zhai J."/>
            <person name="Zhou L."/>
            <person name="Zuber A."/>
            <person name="Denarie J."/>
            <person name="Dixon R.A."/>
            <person name="May G.D."/>
            <person name="Schwartz D.C."/>
            <person name="Rogers J."/>
            <person name="Quetier F."/>
            <person name="Town C.D."/>
            <person name="Roe B.A."/>
        </authorList>
    </citation>
    <scope>NUCLEOTIDE SEQUENCE [LARGE SCALE GENOMIC DNA]</scope>
    <source>
        <strain evidence="1">A17</strain>
        <strain evidence="2 3">cv. Jemalong A17</strain>
    </source>
</reference>
<keyword evidence="3" id="KW-1185">Reference proteome</keyword>
<name>G7IY31_MEDTR</name>
<protein>
    <submittedName>
        <fullName evidence="1 2">Uncharacterized protein</fullName>
    </submittedName>
</protein>
<sequence>MGDLLMETQTLASSQNSKKSRYLSINEGYDMFNEYQSMIFHIAVYWSCNSGQKAKEEALDLSKFMNDDMSTM</sequence>
<dbReference type="Proteomes" id="UP000002051">
    <property type="component" value="Chromosome 3"/>
</dbReference>
<evidence type="ECO:0000313" key="2">
    <source>
        <dbReference type="EnsemblPlants" id="AES70373"/>
    </source>
</evidence>
<reference evidence="2" key="3">
    <citation type="submission" date="2015-04" db="UniProtKB">
        <authorList>
            <consortium name="EnsemblPlants"/>
        </authorList>
    </citation>
    <scope>IDENTIFICATION</scope>
    <source>
        <strain evidence="2">cv. Jemalong A17</strain>
    </source>
</reference>
<dbReference type="HOGENOM" id="CLU_2725967_0_0_1"/>
<dbReference type="EMBL" id="CM001219">
    <property type="protein sequence ID" value="AES70373.1"/>
    <property type="molecule type" value="Genomic_DNA"/>
</dbReference>
<accession>G7IY31</accession>
<evidence type="ECO:0000313" key="3">
    <source>
        <dbReference type="Proteomes" id="UP000002051"/>
    </source>
</evidence>
<dbReference type="AlphaFoldDB" id="G7IY31"/>